<evidence type="ECO:0000313" key="3">
    <source>
        <dbReference type="Proteomes" id="UP000649955"/>
    </source>
</evidence>
<keyword evidence="3" id="KW-1185">Reference proteome</keyword>
<organism evidence="2 3">
    <name type="scientific">Amycolatopsis bullii</name>
    <dbReference type="NCBI Taxonomy" id="941987"/>
    <lineage>
        <taxon>Bacteria</taxon>
        <taxon>Bacillati</taxon>
        <taxon>Actinomycetota</taxon>
        <taxon>Actinomycetes</taxon>
        <taxon>Pseudonocardiales</taxon>
        <taxon>Pseudonocardiaceae</taxon>
        <taxon>Amycolatopsis</taxon>
    </lineage>
</organism>
<gene>
    <name evidence="2" type="ORF">GCM10017567_09720</name>
</gene>
<evidence type="ECO:0000313" key="2">
    <source>
        <dbReference type="EMBL" id="GHF97388.1"/>
    </source>
</evidence>
<dbReference type="Proteomes" id="UP000649955">
    <property type="component" value="Unassembled WGS sequence"/>
</dbReference>
<accession>A0ABQ3K0Z4</accession>
<evidence type="ECO:0008006" key="4">
    <source>
        <dbReference type="Google" id="ProtNLM"/>
    </source>
</evidence>
<sequence length="115" mass="13023">MSVVADTVTPWIRTDTSRQTLARLSTRNPSPRRAGQGWLQCTHEATTDESEPELDRRTPHRATRPHGSTALGYRHHRARNEEPLLAIPDAFAWCWQRGGPWKARAKDFVVAVNLA</sequence>
<protein>
    <recommendedName>
        <fullName evidence="4">Transposase</fullName>
    </recommendedName>
</protein>
<evidence type="ECO:0000256" key="1">
    <source>
        <dbReference type="SAM" id="MobiDB-lite"/>
    </source>
</evidence>
<comment type="caution">
    <text evidence="2">The sequence shown here is derived from an EMBL/GenBank/DDBJ whole genome shotgun (WGS) entry which is preliminary data.</text>
</comment>
<dbReference type="EMBL" id="BNAW01000003">
    <property type="protein sequence ID" value="GHF97388.1"/>
    <property type="molecule type" value="Genomic_DNA"/>
</dbReference>
<proteinExistence type="predicted"/>
<reference evidence="3" key="1">
    <citation type="journal article" date="2019" name="Int. J. Syst. Evol. Microbiol.">
        <title>The Global Catalogue of Microorganisms (GCM) 10K type strain sequencing project: providing services to taxonomists for standard genome sequencing and annotation.</title>
        <authorList>
            <consortium name="The Broad Institute Genomics Platform"/>
            <consortium name="The Broad Institute Genome Sequencing Center for Infectious Disease"/>
            <person name="Wu L."/>
            <person name="Ma J."/>
        </authorList>
    </citation>
    <scope>NUCLEOTIDE SEQUENCE [LARGE SCALE GENOMIC DNA]</scope>
    <source>
        <strain evidence="3">CGMCC 4.7680</strain>
    </source>
</reference>
<feature type="region of interest" description="Disordered" evidence="1">
    <location>
        <begin position="43"/>
        <end position="75"/>
    </location>
</feature>
<name>A0ABQ3K0Z4_9PSEU</name>